<dbReference type="PANTHER" id="PTHR45947:SF3">
    <property type="entry name" value="SULFOQUINOVOSYL TRANSFERASE SQD2"/>
    <property type="match status" value="1"/>
</dbReference>
<dbReference type="EMBL" id="CP104067">
    <property type="protein sequence ID" value="WAH40818.1"/>
    <property type="molecule type" value="Genomic_DNA"/>
</dbReference>
<name>A0ABY6ZE29_9BACL</name>
<feature type="domain" description="Glycosyl transferase family 1" evidence="1">
    <location>
        <begin position="185"/>
        <end position="337"/>
    </location>
</feature>
<dbReference type="PANTHER" id="PTHR45947">
    <property type="entry name" value="SULFOQUINOVOSYL TRANSFERASE SQD2"/>
    <property type="match status" value="1"/>
</dbReference>
<protein>
    <submittedName>
        <fullName evidence="3">Glycosyltransferase family 4 protein</fullName>
    </submittedName>
</protein>
<sequence length="375" mass="41772">MHVMIVAPEDLPIPPQRGGSVQIYVSHLCEALSRSEDVQVTLVSPGVKSTFSNEALDYSHFIVERTSPDQYWRGVRKLIDSLHPQIIQVENRPKQALRLLRRFPAKAMLLNLHSTTFLGPKHITSADARRVLTSVRAVVCNSHDLAKTVRERIGLSDRWHPSVIYPGVTQPCRTPGGTELGKATHDPLRLLFVGRVIHQKGVHIAIDALKVLERQMPIELTVVGRTPPWERAYRRQIVRSAANANVTFTGFVAPNQLQDVYASHDILVCPSQKHEAFGLVTIEAMMNGLPVVASHIGGIPEAVGTEGGRLVKNFHNPSAFARAIRSLQDRQTYQQYSDSALKQAGKFTWTTSAARFIELYQKAVNSAQEKKHTDL</sequence>
<dbReference type="RefSeq" id="WP_268004715.1">
    <property type="nucleotide sequence ID" value="NZ_CP104067.1"/>
</dbReference>
<dbReference type="InterPro" id="IPR028098">
    <property type="entry name" value="Glyco_trans_4-like_N"/>
</dbReference>
<dbReference type="SUPFAM" id="SSF53756">
    <property type="entry name" value="UDP-Glycosyltransferase/glycogen phosphorylase"/>
    <property type="match status" value="1"/>
</dbReference>
<evidence type="ECO:0000259" key="2">
    <source>
        <dbReference type="Pfam" id="PF13439"/>
    </source>
</evidence>
<dbReference type="InterPro" id="IPR001296">
    <property type="entry name" value="Glyco_trans_1"/>
</dbReference>
<evidence type="ECO:0000313" key="3">
    <source>
        <dbReference type="EMBL" id="WAH40818.1"/>
    </source>
</evidence>
<accession>A0ABY6ZE29</accession>
<organism evidence="3 4">
    <name type="scientific">Alicyclobacillus fastidiosus</name>
    <dbReference type="NCBI Taxonomy" id="392011"/>
    <lineage>
        <taxon>Bacteria</taxon>
        <taxon>Bacillati</taxon>
        <taxon>Bacillota</taxon>
        <taxon>Bacilli</taxon>
        <taxon>Bacillales</taxon>
        <taxon>Alicyclobacillaceae</taxon>
        <taxon>Alicyclobacillus</taxon>
    </lineage>
</organism>
<feature type="domain" description="Glycosyltransferase subfamily 4-like N-terminal" evidence="2">
    <location>
        <begin position="21"/>
        <end position="168"/>
    </location>
</feature>
<evidence type="ECO:0000313" key="4">
    <source>
        <dbReference type="Proteomes" id="UP001164761"/>
    </source>
</evidence>
<dbReference type="CDD" id="cd03801">
    <property type="entry name" value="GT4_PimA-like"/>
    <property type="match status" value="1"/>
</dbReference>
<dbReference type="Gene3D" id="3.40.50.2000">
    <property type="entry name" value="Glycogen Phosphorylase B"/>
    <property type="match status" value="2"/>
</dbReference>
<gene>
    <name evidence="3" type="ORF">NZD89_21355</name>
</gene>
<reference evidence="3" key="1">
    <citation type="submission" date="2022-08" db="EMBL/GenBank/DDBJ databases">
        <title>Alicyclobacillus fastidiosus DSM 17978, complete genome.</title>
        <authorList>
            <person name="Wang Q."/>
            <person name="Cai R."/>
            <person name="Wang Z."/>
        </authorList>
    </citation>
    <scope>NUCLEOTIDE SEQUENCE</scope>
    <source>
        <strain evidence="3">DSM 17978</strain>
    </source>
</reference>
<proteinExistence type="predicted"/>
<dbReference type="InterPro" id="IPR050194">
    <property type="entry name" value="Glycosyltransferase_grp1"/>
</dbReference>
<dbReference type="Pfam" id="PF13439">
    <property type="entry name" value="Glyco_transf_4"/>
    <property type="match status" value="1"/>
</dbReference>
<dbReference type="Pfam" id="PF00534">
    <property type="entry name" value="Glycos_transf_1"/>
    <property type="match status" value="1"/>
</dbReference>
<keyword evidence="4" id="KW-1185">Reference proteome</keyword>
<dbReference type="Proteomes" id="UP001164761">
    <property type="component" value="Chromosome"/>
</dbReference>
<evidence type="ECO:0000259" key="1">
    <source>
        <dbReference type="Pfam" id="PF00534"/>
    </source>
</evidence>